<keyword evidence="4" id="KW-1185">Reference proteome</keyword>
<feature type="region of interest" description="Disordered" evidence="1">
    <location>
        <begin position="222"/>
        <end position="246"/>
    </location>
</feature>
<dbReference type="InterPro" id="IPR054464">
    <property type="entry name" value="ULD_fung"/>
</dbReference>
<evidence type="ECO:0000259" key="2">
    <source>
        <dbReference type="Pfam" id="PF22893"/>
    </source>
</evidence>
<feature type="compositionally biased region" description="Acidic residues" evidence="1">
    <location>
        <begin position="34"/>
        <end position="48"/>
    </location>
</feature>
<dbReference type="PANTHER" id="PTHR45725:SF1">
    <property type="entry name" value="DISHEVELLED ASSOCIATED ACTIVATOR OF MORPHOGENESIS, ISOFORM D"/>
    <property type="match status" value="1"/>
</dbReference>
<gene>
    <name evidence="3" type="ORF">Daus18300_012360</name>
</gene>
<comment type="caution">
    <text evidence="3">The sequence shown here is derived from an EMBL/GenBank/DDBJ whole genome shotgun (WGS) entry which is preliminary data.</text>
</comment>
<reference evidence="3 4" key="1">
    <citation type="journal article" date="2024" name="IMA Fungus">
        <title>IMA Genome - F19 : A genome assembly and annotation guide to empower mycologists, including annotated draft genome sequences of Ceratocystis pirilliformis, Diaporthe australafricana, Fusarium ophioides, Paecilomyces lecythidis, and Sporothrix stenoceras.</title>
        <authorList>
            <person name="Aylward J."/>
            <person name="Wilson A.M."/>
            <person name="Visagie C.M."/>
            <person name="Spraker J."/>
            <person name="Barnes I."/>
            <person name="Buitendag C."/>
            <person name="Ceriani C."/>
            <person name="Del Mar Angel L."/>
            <person name="du Plessis D."/>
            <person name="Fuchs T."/>
            <person name="Gasser K."/>
            <person name="Kramer D."/>
            <person name="Li W."/>
            <person name="Munsamy K."/>
            <person name="Piso A."/>
            <person name="Price J.L."/>
            <person name="Sonnekus B."/>
            <person name="Thomas C."/>
            <person name="van der Nest A."/>
            <person name="van Dijk A."/>
            <person name="van Heerden A."/>
            <person name="van Vuuren N."/>
            <person name="Yilmaz N."/>
            <person name="Duong T.A."/>
            <person name="van der Merwe N.A."/>
            <person name="Wingfield M.J."/>
            <person name="Wingfield B.D."/>
        </authorList>
    </citation>
    <scope>NUCLEOTIDE SEQUENCE [LARGE SCALE GENOMIC DNA]</scope>
    <source>
        <strain evidence="3 4">CMW 18300</strain>
    </source>
</reference>
<evidence type="ECO:0000313" key="4">
    <source>
        <dbReference type="Proteomes" id="UP001583177"/>
    </source>
</evidence>
<protein>
    <recommendedName>
        <fullName evidence="2">Ubiquitin-like domain-containing protein</fullName>
    </recommendedName>
</protein>
<organism evidence="3 4">
    <name type="scientific">Diaporthe australafricana</name>
    <dbReference type="NCBI Taxonomy" id="127596"/>
    <lineage>
        <taxon>Eukaryota</taxon>
        <taxon>Fungi</taxon>
        <taxon>Dikarya</taxon>
        <taxon>Ascomycota</taxon>
        <taxon>Pezizomycotina</taxon>
        <taxon>Sordariomycetes</taxon>
        <taxon>Sordariomycetidae</taxon>
        <taxon>Diaporthales</taxon>
        <taxon>Diaporthaceae</taxon>
        <taxon>Diaporthe</taxon>
    </lineage>
</organism>
<proteinExistence type="predicted"/>
<dbReference type="PANTHER" id="PTHR45725">
    <property type="entry name" value="FORMIN HOMOLOGY 2 FAMILY MEMBER"/>
    <property type="match status" value="1"/>
</dbReference>
<feature type="compositionally biased region" description="Pro residues" evidence="1">
    <location>
        <begin position="675"/>
        <end position="690"/>
    </location>
</feature>
<feature type="domain" description="Ubiquitin-like" evidence="2">
    <location>
        <begin position="528"/>
        <end position="610"/>
    </location>
</feature>
<name>A0ABR3W3C7_9PEZI</name>
<accession>A0ABR3W3C7</accession>
<feature type="region of interest" description="Disordered" evidence="1">
    <location>
        <begin position="322"/>
        <end position="402"/>
    </location>
</feature>
<dbReference type="EMBL" id="JAWRVE010000166">
    <property type="protein sequence ID" value="KAL1852005.1"/>
    <property type="molecule type" value="Genomic_DNA"/>
</dbReference>
<feature type="region of interest" description="Disordered" evidence="1">
    <location>
        <begin position="1"/>
        <end position="160"/>
    </location>
</feature>
<dbReference type="Proteomes" id="UP001583177">
    <property type="component" value="Unassembled WGS sequence"/>
</dbReference>
<evidence type="ECO:0000256" key="1">
    <source>
        <dbReference type="SAM" id="MobiDB-lite"/>
    </source>
</evidence>
<evidence type="ECO:0000313" key="3">
    <source>
        <dbReference type="EMBL" id="KAL1852005.1"/>
    </source>
</evidence>
<feature type="compositionally biased region" description="Pro residues" evidence="1">
    <location>
        <begin position="223"/>
        <end position="239"/>
    </location>
</feature>
<dbReference type="InterPro" id="IPR051425">
    <property type="entry name" value="Formin_Homology"/>
</dbReference>
<sequence>MSRERISTITIPASRESITDGEDESQYTDQSDSQADEEDWSHDDDIDPSDSASATADYRAQPPRPHSRGAARNPTRQHSIPRQPQRYPYRAAVPTAPPPQADHMQTMSSDASEDYMYSAGRGHFAPPQHQGYYGGRGGYPQPQSLASGFAPPPHHGYGGQMVPFGSNPFSPMSQGGGAGYFPEQRPYDMMPYAHQQPGYFGGAGPVAAPNYGMPHHVAQYMYPSPPPPPTEAPAPPRTPAPAEEKPNPEMELMKRQLALLQAERKEQEESSKRAELEKKIREDAEHAFKIRMEEMHRAQEEAKKEIELAKIAAERAARERIEEERKAEAERQRMHAEMMAKAERDARDRIEKERKEEAERQRQHAEAMAKAEREAKEKYEAALKAEEERKAQQEEERKRAEENARLKLEAEIKAAEEAKKLAEKQAAEEAERKKLFEEETRVRAEKELRDKIAADKKAEEEKKSAEEAAKLKYENEARLKLEKERLDAEDAKQKEEAAKKEREELLKKYEEEAKVKAAEEAKKAAGDDKEPIKFKDAVGRKFNFPWNLCATWSSMEDLIKQAFAHVEVIGPHVQEGHYDLMGPDGEIILPVVWEKTVQPGWQINMRMWPAEKHPLRGPPQPDPRMSPEQHMRWQQLQRLRAAAAAQGGGRPHGHHGHAQPMRPPAGFTGGMPMGGMPPPPPGGRMYPPPGGEGGRPAMVDIVEGGKPDKKGSKKKAKRTLGFFSGAKPSKKGSSSKKWVYTDHTGYS</sequence>
<feature type="region of interest" description="Disordered" evidence="1">
    <location>
        <begin position="640"/>
        <end position="747"/>
    </location>
</feature>
<dbReference type="Pfam" id="PF22893">
    <property type="entry name" value="ULD_2"/>
    <property type="match status" value="1"/>
</dbReference>